<dbReference type="SMART" id="SM00530">
    <property type="entry name" value="HTH_XRE"/>
    <property type="match status" value="1"/>
</dbReference>
<dbReference type="RefSeq" id="WP_232175476.1">
    <property type="nucleotide sequence ID" value="NZ_JAJPWV010000001.1"/>
</dbReference>
<dbReference type="InterPro" id="IPR013655">
    <property type="entry name" value="PAS_fold_3"/>
</dbReference>
<dbReference type="InterPro" id="IPR010982">
    <property type="entry name" value="Lambda_DNA-bd_dom_sf"/>
</dbReference>
<dbReference type="PANTHER" id="PTHR46558:SF15">
    <property type="entry name" value="HELIX-TURN-HELIX DOMAIN PROTEIN"/>
    <property type="match status" value="1"/>
</dbReference>
<sequence length="239" mass="27254">MKLHIANQIIKTIRERRTELGYTQSYLAGKLDISQNTYSDIEKGYSTLNVDRLLSLCSVLKISPTQLLSGKKQIPADFSKLFYSSDRPMWIFEPATLNFMDVNDAAIYNYGFARADFMKMTIADIRPHEDRERLYVNLKDLKGDKTYEQPVRHWNRDGTIKNVRVSCYQVENDGVECYLVLPQVVAPGMAVLSQGLTVQDSFTELRILAAQLESGVSATRNQVIMERMQVLLTQILSNS</sequence>
<dbReference type="CDD" id="cd00093">
    <property type="entry name" value="HTH_XRE"/>
    <property type="match status" value="1"/>
</dbReference>
<evidence type="ECO:0000313" key="3">
    <source>
        <dbReference type="EMBL" id="MCD8739571.1"/>
    </source>
</evidence>
<dbReference type="Pfam" id="PF01381">
    <property type="entry name" value="HTH_3"/>
    <property type="match status" value="1"/>
</dbReference>
<reference evidence="3 4" key="1">
    <citation type="submission" date="2021-12" db="EMBL/GenBank/DDBJ databases">
        <title>Mucilaginibacter roseus genome.</title>
        <authorList>
            <person name="Ferreira J.R."/>
            <person name="Newman J.D."/>
        </authorList>
    </citation>
    <scope>NUCLEOTIDE SEQUENCE [LARGE SCALE GENOMIC DNA]</scope>
    <source>
        <strain evidence="3 4">LMG 28454</strain>
    </source>
</reference>
<dbReference type="PANTHER" id="PTHR46558">
    <property type="entry name" value="TRACRIPTIONAL REGULATORY PROTEIN-RELATED-RELATED"/>
    <property type="match status" value="1"/>
</dbReference>
<organism evidence="3 4">
    <name type="scientific">Mucilaginibacter roseus</name>
    <dbReference type="NCBI Taxonomy" id="1528868"/>
    <lineage>
        <taxon>Bacteria</taxon>
        <taxon>Pseudomonadati</taxon>
        <taxon>Bacteroidota</taxon>
        <taxon>Sphingobacteriia</taxon>
        <taxon>Sphingobacteriales</taxon>
        <taxon>Sphingobacteriaceae</taxon>
        <taxon>Mucilaginibacter</taxon>
    </lineage>
</organism>
<gene>
    <name evidence="3" type="ORF">LT679_03065</name>
</gene>
<dbReference type="InterPro" id="IPR035965">
    <property type="entry name" value="PAS-like_dom_sf"/>
</dbReference>
<dbReference type="PROSITE" id="PS50943">
    <property type="entry name" value="HTH_CROC1"/>
    <property type="match status" value="1"/>
</dbReference>
<feature type="domain" description="HTH cro/C1-type" evidence="2">
    <location>
        <begin position="13"/>
        <end position="67"/>
    </location>
</feature>
<evidence type="ECO:0000313" key="4">
    <source>
        <dbReference type="Proteomes" id="UP001199919"/>
    </source>
</evidence>
<keyword evidence="4" id="KW-1185">Reference proteome</keyword>
<comment type="caution">
    <text evidence="3">The sequence shown here is derived from an EMBL/GenBank/DDBJ whole genome shotgun (WGS) entry which is preliminary data.</text>
</comment>
<name>A0ABS8TXG4_9SPHI</name>
<dbReference type="InterPro" id="IPR000014">
    <property type="entry name" value="PAS"/>
</dbReference>
<dbReference type="Gene3D" id="1.10.260.40">
    <property type="entry name" value="lambda repressor-like DNA-binding domains"/>
    <property type="match status" value="1"/>
</dbReference>
<dbReference type="SMART" id="SM00091">
    <property type="entry name" value="PAS"/>
    <property type="match status" value="1"/>
</dbReference>
<dbReference type="SUPFAM" id="SSF47413">
    <property type="entry name" value="lambda repressor-like DNA-binding domains"/>
    <property type="match status" value="1"/>
</dbReference>
<accession>A0ABS8TXG4</accession>
<protein>
    <submittedName>
        <fullName evidence="3">Helix-turn-helix domain-containing protein</fullName>
    </submittedName>
</protein>
<dbReference type="Proteomes" id="UP001199919">
    <property type="component" value="Unassembled WGS sequence"/>
</dbReference>
<dbReference type="CDD" id="cd00130">
    <property type="entry name" value="PAS"/>
    <property type="match status" value="1"/>
</dbReference>
<dbReference type="SUPFAM" id="SSF55785">
    <property type="entry name" value="PYP-like sensor domain (PAS domain)"/>
    <property type="match status" value="1"/>
</dbReference>
<dbReference type="InterPro" id="IPR001387">
    <property type="entry name" value="Cro/C1-type_HTH"/>
</dbReference>
<dbReference type="Pfam" id="PF08447">
    <property type="entry name" value="PAS_3"/>
    <property type="match status" value="1"/>
</dbReference>
<evidence type="ECO:0000259" key="2">
    <source>
        <dbReference type="PROSITE" id="PS50943"/>
    </source>
</evidence>
<dbReference type="EMBL" id="JAJPWV010000001">
    <property type="protein sequence ID" value="MCD8739571.1"/>
    <property type="molecule type" value="Genomic_DNA"/>
</dbReference>
<proteinExistence type="predicted"/>
<evidence type="ECO:0000256" key="1">
    <source>
        <dbReference type="ARBA" id="ARBA00023125"/>
    </source>
</evidence>
<keyword evidence="1" id="KW-0238">DNA-binding</keyword>
<dbReference type="NCBIfam" id="TIGR00229">
    <property type="entry name" value="sensory_box"/>
    <property type="match status" value="1"/>
</dbReference>
<dbReference type="Gene3D" id="3.30.450.20">
    <property type="entry name" value="PAS domain"/>
    <property type="match status" value="1"/>
</dbReference>